<evidence type="ECO:0000313" key="1">
    <source>
        <dbReference type="EMBL" id="KAI9400088.1"/>
    </source>
</evidence>
<accession>A0ACC0TFY1</accession>
<reference evidence="1 2" key="1">
    <citation type="journal article" date="2006" name="Science">
        <title>The genome of black cottonwood, Populus trichocarpa (Torr. &amp; Gray).</title>
        <authorList>
            <person name="Tuskan G.A."/>
            <person name="Difazio S."/>
            <person name="Jansson S."/>
            <person name="Bohlmann J."/>
            <person name="Grigoriev I."/>
            <person name="Hellsten U."/>
            <person name="Putnam N."/>
            <person name="Ralph S."/>
            <person name="Rombauts S."/>
            <person name="Salamov A."/>
            <person name="Schein J."/>
            <person name="Sterck L."/>
            <person name="Aerts A."/>
            <person name="Bhalerao R.R."/>
            <person name="Bhalerao R.P."/>
            <person name="Blaudez D."/>
            <person name="Boerjan W."/>
            <person name="Brun A."/>
            <person name="Brunner A."/>
            <person name="Busov V."/>
            <person name="Campbell M."/>
            <person name="Carlson J."/>
            <person name="Chalot M."/>
            <person name="Chapman J."/>
            <person name="Chen G.L."/>
            <person name="Cooper D."/>
            <person name="Coutinho P.M."/>
            <person name="Couturier J."/>
            <person name="Covert S."/>
            <person name="Cronk Q."/>
            <person name="Cunningham R."/>
            <person name="Davis J."/>
            <person name="Degroeve S."/>
            <person name="Dejardin A."/>
            <person name="Depamphilis C."/>
            <person name="Detter J."/>
            <person name="Dirks B."/>
            <person name="Dubchak I."/>
            <person name="Duplessis S."/>
            <person name="Ehlting J."/>
            <person name="Ellis B."/>
            <person name="Gendler K."/>
            <person name="Goodstein D."/>
            <person name="Gribskov M."/>
            <person name="Grimwood J."/>
            <person name="Groover A."/>
            <person name="Gunter L."/>
            <person name="Hamberger B."/>
            <person name="Heinze B."/>
            <person name="Helariutta Y."/>
            <person name="Henrissat B."/>
            <person name="Holligan D."/>
            <person name="Holt R."/>
            <person name="Huang W."/>
            <person name="Islam-Faridi N."/>
            <person name="Jones S."/>
            <person name="Jones-Rhoades M."/>
            <person name="Jorgensen R."/>
            <person name="Joshi C."/>
            <person name="Kangasjarvi J."/>
            <person name="Karlsson J."/>
            <person name="Kelleher C."/>
            <person name="Kirkpatrick R."/>
            <person name="Kirst M."/>
            <person name="Kohler A."/>
            <person name="Kalluri U."/>
            <person name="Larimer F."/>
            <person name="Leebens-Mack J."/>
            <person name="Leple J.C."/>
            <person name="Locascio P."/>
            <person name="Lou Y."/>
            <person name="Lucas S."/>
            <person name="Martin F."/>
            <person name="Montanini B."/>
            <person name="Napoli C."/>
            <person name="Nelson D.R."/>
            <person name="Nelson C."/>
            <person name="Nieminen K."/>
            <person name="Nilsson O."/>
            <person name="Pereda V."/>
            <person name="Peter G."/>
            <person name="Philippe R."/>
            <person name="Pilate G."/>
            <person name="Poliakov A."/>
            <person name="Razumovskaya J."/>
            <person name="Richardson P."/>
            <person name="Rinaldi C."/>
            <person name="Ritland K."/>
            <person name="Rouze P."/>
            <person name="Ryaboy D."/>
            <person name="Schmutz J."/>
            <person name="Schrader J."/>
            <person name="Segerman B."/>
            <person name="Shin H."/>
            <person name="Siddiqui A."/>
            <person name="Sterky F."/>
            <person name="Terry A."/>
            <person name="Tsai C.J."/>
            <person name="Uberbacher E."/>
            <person name="Unneberg P."/>
            <person name="Vahala J."/>
            <person name="Wall K."/>
            <person name="Wessler S."/>
            <person name="Yang G."/>
            <person name="Yin T."/>
            <person name="Douglas C."/>
            <person name="Marra M."/>
            <person name="Sandberg G."/>
            <person name="Van de Peer Y."/>
            <person name="Rokhsar D."/>
        </authorList>
    </citation>
    <scope>NUCLEOTIDE SEQUENCE [LARGE SCALE GENOMIC DNA]</scope>
    <source>
        <strain evidence="2">cv. Nisqually</strain>
    </source>
</reference>
<name>A0ACC0TFY1_POPTR</name>
<keyword evidence="2" id="KW-1185">Reference proteome</keyword>
<proteinExistence type="predicted"/>
<dbReference type="EMBL" id="CM009291">
    <property type="protein sequence ID" value="KAI9400088.1"/>
    <property type="molecule type" value="Genomic_DNA"/>
</dbReference>
<evidence type="ECO:0000313" key="2">
    <source>
        <dbReference type="Proteomes" id="UP000006729"/>
    </source>
</evidence>
<protein>
    <submittedName>
        <fullName evidence="1">Uncharacterized protein</fullName>
    </submittedName>
</protein>
<gene>
    <name evidence="1" type="ORF">POPTR_002G192050v4</name>
</gene>
<sequence>MEKEKLVNSWWKFSSRLQVNSLKMHVEVQRVLLTKNTMVDTLIQSQLRPKEMSVDGRFATSGYNDTSPFETESCWP</sequence>
<dbReference type="Proteomes" id="UP000006729">
    <property type="component" value="Chromosome 2"/>
</dbReference>
<organism evidence="1 2">
    <name type="scientific">Populus trichocarpa</name>
    <name type="common">Western balsam poplar</name>
    <name type="synonym">Populus balsamifera subsp. trichocarpa</name>
    <dbReference type="NCBI Taxonomy" id="3694"/>
    <lineage>
        <taxon>Eukaryota</taxon>
        <taxon>Viridiplantae</taxon>
        <taxon>Streptophyta</taxon>
        <taxon>Embryophyta</taxon>
        <taxon>Tracheophyta</taxon>
        <taxon>Spermatophyta</taxon>
        <taxon>Magnoliopsida</taxon>
        <taxon>eudicotyledons</taxon>
        <taxon>Gunneridae</taxon>
        <taxon>Pentapetalae</taxon>
        <taxon>rosids</taxon>
        <taxon>fabids</taxon>
        <taxon>Malpighiales</taxon>
        <taxon>Salicaceae</taxon>
        <taxon>Saliceae</taxon>
        <taxon>Populus</taxon>
    </lineage>
</organism>
<comment type="caution">
    <text evidence="1">The sequence shown here is derived from an EMBL/GenBank/DDBJ whole genome shotgun (WGS) entry which is preliminary data.</text>
</comment>